<dbReference type="EMBL" id="LR862142">
    <property type="protein sequence ID" value="CAD1822810.1"/>
    <property type="molecule type" value="Genomic_DNA"/>
</dbReference>
<evidence type="ECO:0000256" key="1">
    <source>
        <dbReference type="SAM" id="MobiDB-lite"/>
    </source>
</evidence>
<evidence type="ECO:0000313" key="2">
    <source>
        <dbReference type="EMBL" id="CAD1822810.1"/>
    </source>
</evidence>
<protein>
    <submittedName>
        <fullName evidence="2">Uncharacterized protein</fullName>
    </submittedName>
</protein>
<gene>
    <name evidence="2" type="ORF">CB5_LOCUS6021</name>
</gene>
<proteinExistence type="predicted"/>
<accession>A0A6V7NW65</accession>
<feature type="region of interest" description="Disordered" evidence="1">
    <location>
        <begin position="38"/>
        <end position="64"/>
    </location>
</feature>
<name>A0A6V7NW65_ANACO</name>
<organism evidence="2">
    <name type="scientific">Ananas comosus var. bracteatus</name>
    <name type="common">red pineapple</name>
    <dbReference type="NCBI Taxonomy" id="296719"/>
    <lineage>
        <taxon>Eukaryota</taxon>
        <taxon>Viridiplantae</taxon>
        <taxon>Streptophyta</taxon>
        <taxon>Embryophyta</taxon>
        <taxon>Tracheophyta</taxon>
        <taxon>Spermatophyta</taxon>
        <taxon>Magnoliopsida</taxon>
        <taxon>Liliopsida</taxon>
        <taxon>Poales</taxon>
        <taxon>Bromeliaceae</taxon>
        <taxon>Bromelioideae</taxon>
        <taxon>Ananas</taxon>
    </lineage>
</organism>
<dbReference type="AlphaFoldDB" id="A0A6V7NW65"/>
<sequence length="105" mass="12058">MFRVSLHVRNPRPHVRNPRLHVTNPRYFIHLIKITIEGDDNDGNEEDAPIHNDGNQEDAPIHEDDDWNNLAADIEDDHDGGLNCLANAVYSVNDDPHINNEYNQQ</sequence>
<reference evidence="2" key="1">
    <citation type="submission" date="2020-07" db="EMBL/GenBank/DDBJ databases">
        <authorList>
            <person name="Lin J."/>
        </authorList>
    </citation>
    <scope>NUCLEOTIDE SEQUENCE</scope>
</reference>
<feature type="compositionally biased region" description="Acidic residues" evidence="1">
    <location>
        <begin position="38"/>
        <end position="47"/>
    </location>
</feature>